<dbReference type="Gene3D" id="2.130.10.30">
    <property type="entry name" value="Regulator of chromosome condensation 1/beta-lactamase-inhibitor protein II"/>
    <property type="match status" value="2"/>
</dbReference>
<dbReference type="PANTHER" id="PTHR45982">
    <property type="entry name" value="REGULATOR OF CHROMOSOME CONDENSATION"/>
    <property type="match status" value="1"/>
</dbReference>
<dbReference type="Pfam" id="PF00149">
    <property type="entry name" value="Metallophos"/>
    <property type="match status" value="1"/>
</dbReference>
<dbReference type="InterPro" id="IPR051553">
    <property type="entry name" value="Ran_GTPase-activating"/>
</dbReference>
<dbReference type="GO" id="GO:0005085">
    <property type="term" value="F:guanyl-nucleotide exchange factor activity"/>
    <property type="evidence" value="ECO:0007669"/>
    <property type="project" value="TreeGrafter"/>
</dbReference>
<dbReference type="EMBL" id="CAEZUX010000004">
    <property type="protein sequence ID" value="CAB4606029.1"/>
    <property type="molecule type" value="Genomic_DNA"/>
</dbReference>
<dbReference type="SUPFAM" id="SSF50985">
    <property type="entry name" value="RCC1/BLIP-II"/>
    <property type="match status" value="2"/>
</dbReference>
<dbReference type="InterPro" id="IPR000408">
    <property type="entry name" value="Reg_chr_condens"/>
</dbReference>
<proteinExistence type="predicted"/>
<dbReference type="InterPro" id="IPR009091">
    <property type="entry name" value="RCC1/BLIP-II"/>
</dbReference>
<dbReference type="InterPro" id="IPR029052">
    <property type="entry name" value="Metallo-depent_PP-like"/>
</dbReference>
<dbReference type="AlphaFoldDB" id="A0A6J6H2K8"/>
<dbReference type="PROSITE" id="PS50012">
    <property type="entry name" value="RCC1_3"/>
    <property type="match status" value="6"/>
</dbReference>
<organism evidence="2">
    <name type="scientific">freshwater metagenome</name>
    <dbReference type="NCBI Taxonomy" id="449393"/>
    <lineage>
        <taxon>unclassified sequences</taxon>
        <taxon>metagenomes</taxon>
        <taxon>ecological metagenomes</taxon>
    </lineage>
</organism>
<evidence type="ECO:0000313" key="2">
    <source>
        <dbReference type="EMBL" id="CAB4606029.1"/>
    </source>
</evidence>
<dbReference type="SUPFAM" id="SSF56300">
    <property type="entry name" value="Metallo-dependent phosphatases"/>
    <property type="match status" value="1"/>
</dbReference>
<gene>
    <name evidence="2" type="ORF">UFOPK1874_00117</name>
</gene>
<sequence length="677" mass="70477">MKIRSFISVSAIAVGIAIASPVAQSATPNVPGLATVPTLSSPAAGNEHTCIVRDTTVWCTGSNSRGQLGTGTTTKSIAFAPSLLTGATSVSAGALSTCAIKTDTTLWCWGQLATSLDPLTLPPAVVRTDVTTPVQIPLTSVKSVAIGANHSCALLLDRSVWCWGVGNSGQLGDGMKTNSIVPIRARIDSVVSIDVGLAHTCAVRSTGSVWCWGSNQYHRLGLRASASKSVPTYVPKVRATLITTGDAFTCIASTALRVQCWGRNNYSQLGLTSGASRYTPVTVPVKSPVALSAGSEFVCAQTAATTTWCWGRNRYGQLANGNTIRKSAPQKIIASSAVGALSSLTTGASHACGVSQASSGMWCWGLGLNGQLGNSGGGNRLRGTAVWQNGVRMKPIGTDTSARLVIAGDIACDAARRNASGLGPAGIQCGEEATALLTTALAPDGVIALGDVQYESASSSDLQSFYDTTWGRFKNITYPVRGNHEYITSGAAGFVDYFAEMSPSYWTTDAGGWRIIAVDSWCQGLLFVGCSATAPQTQWLTAELQRARTDGRCAAVMMHHPFVSSGRYATSTVQALWEASVNGGADVVFTAHDHHYERFGPLGLSGTPASGGVPLFITGLGGAPVYPIDATVPGSQYRSNIEHGVMNVTFTPTAFSWAFVSAMDSLPYDQGTASCTP</sequence>
<evidence type="ECO:0000259" key="1">
    <source>
        <dbReference type="Pfam" id="PF00149"/>
    </source>
</evidence>
<accession>A0A6J6H2K8</accession>
<dbReference type="Pfam" id="PF00415">
    <property type="entry name" value="RCC1"/>
    <property type="match status" value="2"/>
</dbReference>
<dbReference type="PANTHER" id="PTHR45982:SF1">
    <property type="entry name" value="REGULATOR OF CHROMOSOME CONDENSATION"/>
    <property type="match status" value="1"/>
</dbReference>
<dbReference type="GO" id="GO:0016787">
    <property type="term" value="F:hydrolase activity"/>
    <property type="evidence" value="ECO:0007669"/>
    <property type="project" value="InterPro"/>
</dbReference>
<feature type="domain" description="Calcineurin-like phosphoesterase" evidence="1">
    <location>
        <begin position="439"/>
        <end position="596"/>
    </location>
</feature>
<dbReference type="Gene3D" id="3.60.21.10">
    <property type="match status" value="1"/>
</dbReference>
<dbReference type="Pfam" id="PF13540">
    <property type="entry name" value="RCC1_2"/>
    <property type="match status" value="2"/>
</dbReference>
<reference evidence="2" key="1">
    <citation type="submission" date="2020-05" db="EMBL/GenBank/DDBJ databases">
        <authorList>
            <person name="Chiriac C."/>
            <person name="Salcher M."/>
            <person name="Ghai R."/>
            <person name="Kavagutti S V."/>
        </authorList>
    </citation>
    <scope>NUCLEOTIDE SEQUENCE</scope>
</reference>
<name>A0A6J6H2K8_9ZZZZ</name>
<dbReference type="GO" id="GO:0005737">
    <property type="term" value="C:cytoplasm"/>
    <property type="evidence" value="ECO:0007669"/>
    <property type="project" value="TreeGrafter"/>
</dbReference>
<dbReference type="InterPro" id="IPR004843">
    <property type="entry name" value="Calcineurin-like_PHP"/>
</dbReference>
<protein>
    <submittedName>
        <fullName evidence="2">Unannotated protein</fullName>
    </submittedName>
</protein>